<evidence type="ECO:0000256" key="9">
    <source>
        <dbReference type="ARBA" id="ARBA00023237"/>
    </source>
</evidence>
<dbReference type="CDD" id="cd01347">
    <property type="entry name" value="ligand_gated_channel"/>
    <property type="match status" value="1"/>
</dbReference>
<reference evidence="15 16" key="1">
    <citation type="submission" date="2021-02" db="EMBL/GenBank/DDBJ databases">
        <title>De Novo genome assembly of isolated myxobacteria.</title>
        <authorList>
            <person name="Stevens D.C."/>
        </authorList>
    </citation>
    <scope>NUCLEOTIDE SEQUENCE [LARGE SCALE GENOMIC DNA]</scope>
    <source>
        <strain evidence="16">SCPEA02</strain>
    </source>
</reference>
<evidence type="ECO:0000256" key="3">
    <source>
        <dbReference type="ARBA" id="ARBA00022452"/>
    </source>
</evidence>
<dbReference type="InterPro" id="IPR037066">
    <property type="entry name" value="Plug_dom_sf"/>
</dbReference>
<evidence type="ECO:0000256" key="8">
    <source>
        <dbReference type="ARBA" id="ARBA00023170"/>
    </source>
</evidence>
<evidence type="ECO:0000256" key="11">
    <source>
        <dbReference type="RuleBase" id="RU003357"/>
    </source>
</evidence>
<protein>
    <submittedName>
        <fullName evidence="15">TonB-dependent receptor</fullName>
    </submittedName>
</protein>
<evidence type="ECO:0000256" key="10">
    <source>
        <dbReference type="PROSITE-ProRule" id="PRU01360"/>
    </source>
</evidence>
<dbReference type="InterPro" id="IPR036942">
    <property type="entry name" value="Beta-barrel_TonB_sf"/>
</dbReference>
<evidence type="ECO:0000256" key="12">
    <source>
        <dbReference type="SAM" id="SignalP"/>
    </source>
</evidence>
<dbReference type="EMBL" id="CP071090">
    <property type="protein sequence ID" value="QSQ19930.1"/>
    <property type="molecule type" value="Genomic_DNA"/>
</dbReference>
<evidence type="ECO:0000256" key="6">
    <source>
        <dbReference type="ARBA" id="ARBA00023077"/>
    </source>
</evidence>
<dbReference type="InterPro" id="IPR000531">
    <property type="entry name" value="Beta-barrel_TonB"/>
</dbReference>
<comment type="similarity">
    <text evidence="10 11">Belongs to the TonB-dependent receptor family.</text>
</comment>
<dbReference type="Proteomes" id="UP000662747">
    <property type="component" value="Chromosome"/>
</dbReference>
<evidence type="ECO:0000259" key="14">
    <source>
        <dbReference type="Pfam" id="PF07715"/>
    </source>
</evidence>
<proteinExistence type="inferred from homology"/>
<dbReference type="PROSITE" id="PS52016">
    <property type="entry name" value="TONB_DEPENDENT_REC_3"/>
    <property type="match status" value="1"/>
</dbReference>
<feature type="signal peptide" evidence="12">
    <location>
        <begin position="1"/>
        <end position="20"/>
    </location>
</feature>
<evidence type="ECO:0000256" key="7">
    <source>
        <dbReference type="ARBA" id="ARBA00023136"/>
    </source>
</evidence>
<comment type="subcellular location">
    <subcellularLocation>
        <location evidence="1 10">Cell outer membrane</location>
        <topology evidence="1 10">Multi-pass membrane protein</topology>
    </subcellularLocation>
</comment>
<accession>A0ABX7NQT7</accession>
<evidence type="ECO:0000256" key="5">
    <source>
        <dbReference type="ARBA" id="ARBA00022729"/>
    </source>
</evidence>
<dbReference type="Gene3D" id="2.170.130.10">
    <property type="entry name" value="TonB-dependent receptor, plug domain"/>
    <property type="match status" value="1"/>
</dbReference>
<dbReference type="PANTHER" id="PTHR30069:SF29">
    <property type="entry name" value="HEMOGLOBIN AND HEMOGLOBIN-HAPTOGLOBIN-BINDING PROTEIN 1-RELATED"/>
    <property type="match status" value="1"/>
</dbReference>
<keyword evidence="4 10" id="KW-0812">Transmembrane</keyword>
<keyword evidence="8 15" id="KW-0675">Receptor</keyword>
<organism evidence="15 16">
    <name type="scientific">Pyxidicoccus parkwayensis</name>
    <dbReference type="NCBI Taxonomy" id="2813578"/>
    <lineage>
        <taxon>Bacteria</taxon>
        <taxon>Pseudomonadati</taxon>
        <taxon>Myxococcota</taxon>
        <taxon>Myxococcia</taxon>
        <taxon>Myxococcales</taxon>
        <taxon>Cystobacterineae</taxon>
        <taxon>Myxococcaceae</taxon>
        <taxon>Pyxidicoccus</taxon>
    </lineage>
</organism>
<dbReference type="Pfam" id="PF07715">
    <property type="entry name" value="Plug"/>
    <property type="match status" value="1"/>
</dbReference>
<evidence type="ECO:0000313" key="16">
    <source>
        <dbReference type="Proteomes" id="UP000662747"/>
    </source>
</evidence>
<keyword evidence="16" id="KW-1185">Reference proteome</keyword>
<dbReference type="SUPFAM" id="SSF56935">
    <property type="entry name" value="Porins"/>
    <property type="match status" value="1"/>
</dbReference>
<evidence type="ECO:0000313" key="15">
    <source>
        <dbReference type="EMBL" id="QSQ19930.1"/>
    </source>
</evidence>
<evidence type="ECO:0000259" key="13">
    <source>
        <dbReference type="Pfam" id="PF00593"/>
    </source>
</evidence>
<keyword evidence="3 10" id="KW-1134">Transmembrane beta strand</keyword>
<dbReference type="Pfam" id="PF00593">
    <property type="entry name" value="TonB_dep_Rec_b-barrel"/>
    <property type="match status" value="1"/>
</dbReference>
<gene>
    <name evidence="15" type="ORF">JY651_32225</name>
</gene>
<keyword evidence="7 10" id="KW-0472">Membrane</keyword>
<keyword evidence="9 10" id="KW-0998">Cell outer membrane</keyword>
<dbReference type="InterPro" id="IPR012910">
    <property type="entry name" value="Plug_dom"/>
</dbReference>
<keyword evidence="5 12" id="KW-0732">Signal</keyword>
<sequence>MSWRGCLLILACALPLAAWGQVSSDTSVGGDAPASAAGVDADGGVGAPAVPAPVVDVDTEDRAVPRTVVTASRTAERLSETPVATEVITRAEILRTGARNAAELLSAHPGLEVVHSFSGATLQVQGLGSEYVLVLVDGERVAGRIAGGVDLSRLSLEDVEQVEIVKGPSSALYGSDAVAGVVNLITRRARRPLGAELRASYGSLSRLELDGTGEARGENWGLRLSGGMQRSDAYDLEPADVGTTGSSLEGFDVSAKGDLRTGSGHLLEGSASYARRTQRGVDMGVAGAIFDRASRDDTLSARLAPSWTLSSNATLRADAAYTLFDRRYLRDQRRSSALDTVEDTREQQGRLGAQLDARPGEHHMLVVGAELLGEWLLSDRLESGRGRRSRGSVYAQDSWTVWTGPGLVLVPGARVDTDSQFGSAVTPRLALRLDPLSWLTLRGGYGWGYRAPGFQELLLDFENPSVGYSVRGNPDLKPERSRSLNLSVEARPTSRSLLWVGTFHHTLRDMIGVSLQEGGEQSLFTYVNVSRATLRGGELGIRQSLPGRLSVELAYTLTDGRSESTGLALEGQARHRLTAQASWSHRESGVEAWARCALVGSRPFYPDSNGDGEVEPYDASPYFTVDARVGWRLREQLQLFVMGTNLADAGNPTDLPIPPRTFQAGFSARL</sequence>
<name>A0ABX7NQT7_9BACT</name>
<dbReference type="PANTHER" id="PTHR30069">
    <property type="entry name" value="TONB-DEPENDENT OUTER MEMBRANE RECEPTOR"/>
    <property type="match status" value="1"/>
</dbReference>
<feature type="chain" id="PRO_5045659157" evidence="12">
    <location>
        <begin position="21"/>
        <end position="670"/>
    </location>
</feature>
<evidence type="ECO:0000256" key="4">
    <source>
        <dbReference type="ARBA" id="ARBA00022692"/>
    </source>
</evidence>
<dbReference type="Gene3D" id="2.40.170.20">
    <property type="entry name" value="TonB-dependent receptor, beta-barrel domain"/>
    <property type="match status" value="1"/>
</dbReference>
<evidence type="ECO:0000256" key="1">
    <source>
        <dbReference type="ARBA" id="ARBA00004571"/>
    </source>
</evidence>
<feature type="domain" description="TonB-dependent receptor-like beta-barrel" evidence="13">
    <location>
        <begin position="291"/>
        <end position="646"/>
    </location>
</feature>
<dbReference type="RefSeq" id="WP_206721511.1">
    <property type="nucleotide sequence ID" value="NZ_CP071090.1"/>
</dbReference>
<feature type="domain" description="TonB-dependent receptor plug" evidence="14">
    <location>
        <begin position="78"/>
        <end position="181"/>
    </location>
</feature>
<keyword evidence="2 10" id="KW-0813">Transport</keyword>
<keyword evidence="6 11" id="KW-0798">TonB box</keyword>
<dbReference type="InterPro" id="IPR039426">
    <property type="entry name" value="TonB-dep_rcpt-like"/>
</dbReference>
<evidence type="ECO:0000256" key="2">
    <source>
        <dbReference type="ARBA" id="ARBA00022448"/>
    </source>
</evidence>